<dbReference type="SUPFAM" id="SSF47336">
    <property type="entry name" value="ACP-like"/>
    <property type="match status" value="2"/>
</dbReference>
<dbReference type="SMART" id="SM00823">
    <property type="entry name" value="PKS_PP"/>
    <property type="match status" value="2"/>
</dbReference>
<dbReference type="NCBIfam" id="TIGR04020">
    <property type="entry name" value="seco_metab_LLM"/>
    <property type="match status" value="1"/>
</dbReference>
<dbReference type="Pfam" id="PF21089">
    <property type="entry name" value="PKS_DH_N"/>
    <property type="match status" value="1"/>
</dbReference>
<feature type="region of interest" description="N-terminal hotdog fold" evidence="4">
    <location>
        <begin position="1143"/>
        <end position="1260"/>
    </location>
</feature>
<dbReference type="Pfam" id="PF00550">
    <property type="entry name" value="PP-binding"/>
    <property type="match status" value="2"/>
</dbReference>
<dbReference type="GO" id="GO:0006633">
    <property type="term" value="P:fatty acid biosynthetic process"/>
    <property type="evidence" value="ECO:0007669"/>
    <property type="project" value="TreeGrafter"/>
</dbReference>
<feature type="region of interest" description="Disordered" evidence="5">
    <location>
        <begin position="81"/>
        <end position="120"/>
    </location>
</feature>
<dbReference type="InterPro" id="IPR024011">
    <property type="entry name" value="Biosynth_lucif-like_mOase_dom"/>
</dbReference>
<dbReference type="PANTHER" id="PTHR43775:SF37">
    <property type="entry name" value="SI:DKEY-61P9.11"/>
    <property type="match status" value="1"/>
</dbReference>
<dbReference type="SMART" id="SM01294">
    <property type="entry name" value="PKS_PP_betabranch"/>
    <property type="match status" value="1"/>
</dbReference>
<evidence type="ECO:0000259" key="7">
    <source>
        <dbReference type="PROSITE" id="PS52004"/>
    </source>
</evidence>
<dbReference type="PANTHER" id="PTHR43775">
    <property type="entry name" value="FATTY ACID SYNTHASE"/>
    <property type="match status" value="1"/>
</dbReference>
<evidence type="ECO:0000256" key="4">
    <source>
        <dbReference type="PROSITE-ProRule" id="PRU01363"/>
    </source>
</evidence>
<dbReference type="PROSITE" id="PS50096">
    <property type="entry name" value="IQ"/>
    <property type="match status" value="1"/>
</dbReference>
<dbReference type="InterPro" id="IPR014030">
    <property type="entry name" value="Ketoacyl_synth_N"/>
</dbReference>
<dbReference type="InterPro" id="IPR049552">
    <property type="entry name" value="PKS_DH_N"/>
</dbReference>
<dbReference type="InterPro" id="IPR020806">
    <property type="entry name" value="PKS_PP-bd"/>
</dbReference>
<dbReference type="GO" id="GO:0031177">
    <property type="term" value="F:phosphopantetheine binding"/>
    <property type="evidence" value="ECO:0007669"/>
    <property type="project" value="InterPro"/>
</dbReference>
<gene>
    <name evidence="9" type="ORF">D7V93_00920</name>
</gene>
<evidence type="ECO:0000256" key="5">
    <source>
        <dbReference type="SAM" id="MobiDB-lite"/>
    </source>
</evidence>
<evidence type="ECO:0000259" key="6">
    <source>
        <dbReference type="PROSITE" id="PS50075"/>
    </source>
</evidence>
<evidence type="ECO:0000313" key="10">
    <source>
        <dbReference type="Proteomes" id="UP000272888"/>
    </source>
</evidence>
<dbReference type="GO" id="GO:0004312">
    <property type="term" value="F:fatty acid synthase activity"/>
    <property type="evidence" value="ECO:0007669"/>
    <property type="project" value="TreeGrafter"/>
</dbReference>
<dbReference type="Gene3D" id="3.30.70.3290">
    <property type="match status" value="1"/>
</dbReference>
<dbReference type="InterPro" id="IPR020841">
    <property type="entry name" value="PKS_Beta-ketoAc_synthase_dom"/>
</dbReference>
<proteinExistence type="predicted"/>
<dbReference type="Pfam" id="PF02801">
    <property type="entry name" value="Ketoacyl-synt_C"/>
    <property type="match status" value="1"/>
</dbReference>
<dbReference type="InterPro" id="IPR036736">
    <property type="entry name" value="ACP-like_sf"/>
</dbReference>
<sequence>MNPSTVAETVEARLREVLGAAPSLRIDPNDTFDRYGLDSIAAFRLSRLLGTALGLEVEVRAVAERPTIASLTSFLVAALEQHGGSPGPSPEAAPRATGAQPAPSNATVPETRPRAEAVQGPPARSMLIDELLSAFSRSPQLLDALSARLGAAPAPSVREPPVTSAPWSAESLGFSFIFFSTTGQRELASKYGYVTQVAKYADAHGFEALWIPERHFLPFGGSFPDPAILLSHIAAETKRIRLRSGSVVLPLHHPARVAESWAMLDNLSGGRVDMAFASGWNPNDFILSPDTYATMRQTWVERMALVRRLWRGESVEFRNGKGEAKSVAIYPRPVQPDLNVWMTVTSKPESFIEAGRNGYNILTMLQSRSVEQLRDEIASYRRARQENGFDPDTGRVTLMLHSYVHPDAGQVRRTVEAHFLSYIESGLRGHIERMEKKPTEQEIRQIAEHSFHHQYQHSALFGDVEHCVAVAHKMRAAGVNEIACLVDFGPSEEEIYGTLPFIREVMARVNTGRAVEPLAPSPRPAVSEPARAELRRAPESTPRPAPEYAIIGMSGRYPEARTLSEFWDNLVNNRNAIRKLDAARLADMPPGAAVENRHFGLLDGVYRFDAAFFGLSEREAELMDPHMRILLEEVWLCIENAGYSPRELAGSRTGIFVSFYNYEYSELLDGLSVEASSEPYLATATAGTIMANRISYLLGLRGPSEVYNTACSSGLVAVHRAVQAIAAGDCDQAIVAGVNLLLTGRRVRALSRMGILSEGGVCNPYSHPANGEILGEGAGALWLKPLRDAVAHRDFVYSVICGTDVGHPGRASGSLTMPSAEALAELMAKTYQRLQVDGSRISYIEGHGSGNATDVVELVAFQKLLGTLGGAKGKVPVGSVKSNIGFGEASGGIAQVTRCALSLSHGLIPATLHFERTDPSFAIDASPITVPTSNTPLEQGSSGRHYMSSVAYGLGGTCAHVVMRDHEHGAMAGAGKSWDGEVPLPFSARTPELLVDYVQRIAARLRDPTTRRHYERLCGSERALLESLSSTLAPRERNEAYRVVFLARSLSDLLHAFDAFAHGEERNDIVTPRGGLPSHDFRALGDVCVERRLARELAVLWVSGAEVSWTKLRDGMAQKLPLPPAPLAGKWLRLARKDAAADGPALEKRLLVTREPEGVVVELPIRVDDYFIAQHIVDGRPIMPATGYLGLLSMIVRTVFERGQPVLRDVTWLAPFEVTEEPVLLRIEFTAKGRFRAYRRQGVATSLCCSGRMDLAGEEPAALDRQLDPPALTDAKAVVDADAYWRVADSVTSKQQHGPLMRRIESIQRVGDSLVGVMSPVPVPVPLPDIALLDSALGVTLAFGIEAGETSGAALAFTLEELHSVRPFPTSGALYAVARRRAGAEGTFDISIEDEAGVCSLLRGFSARSFEGFQRRRNTLEASPPRPAIEHAVESAQVEGAWTPEGEVSLKLKKLIAAFLKVDAASIPELEVLESLGLDSIAVHELAAQAGDVLGIELPVAVMYQGRCVRDISRLLVDKHGHVLSTPGNGHGSPEQAN</sequence>
<evidence type="ECO:0000313" key="9">
    <source>
        <dbReference type="EMBL" id="RKH68629.1"/>
    </source>
</evidence>
<feature type="domain" description="Carrier" evidence="6">
    <location>
        <begin position="1446"/>
        <end position="1520"/>
    </location>
</feature>
<dbReference type="InterPro" id="IPR042104">
    <property type="entry name" value="PKS_dehydratase_sf"/>
</dbReference>
<accession>A0A3A8QIQ1</accession>
<feature type="region of interest" description="C-terminal hotdog fold" evidence="4">
    <location>
        <begin position="1276"/>
        <end position="1419"/>
    </location>
</feature>
<dbReference type="Gene3D" id="3.40.47.10">
    <property type="match status" value="1"/>
</dbReference>
<dbReference type="InterPro" id="IPR011251">
    <property type="entry name" value="Luciferase-like_dom"/>
</dbReference>
<dbReference type="SMART" id="SM00825">
    <property type="entry name" value="PKS_KS"/>
    <property type="match status" value="1"/>
</dbReference>
<dbReference type="PROSITE" id="PS52004">
    <property type="entry name" value="KS3_2"/>
    <property type="match status" value="1"/>
</dbReference>
<dbReference type="GO" id="GO:0016705">
    <property type="term" value="F:oxidoreductase activity, acting on paired donors, with incorporation or reduction of molecular oxygen"/>
    <property type="evidence" value="ECO:0007669"/>
    <property type="project" value="InterPro"/>
</dbReference>
<feature type="region of interest" description="Disordered" evidence="5">
    <location>
        <begin position="518"/>
        <end position="545"/>
    </location>
</feature>
<feature type="active site" description="Proton donor; for dehydratase activity" evidence="4">
    <location>
        <position position="1334"/>
    </location>
</feature>
<dbReference type="EMBL" id="RAWB01000005">
    <property type="protein sequence ID" value="RKH68629.1"/>
    <property type="molecule type" value="Genomic_DNA"/>
</dbReference>
<organism evidence="9 10">
    <name type="scientific">Corallococcus llansteffanensis</name>
    <dbReference type="NCBI Taxonomy" id="2316731"/>
    <lineage>
        <taxon>Bacteria</taxon>
        <taxon>Pseudomonadati</taxon>
        <taxon>Myxococcota</taxon>
        <taxon>Myxococcia</taxon>
        <taxon>Myxococcales</taxon>
        <taxon>Cystobacterineae</taxon>
        <taxon>Myxococcaceae</taxon>
        <taxon>Corallococcus</taxon>
    </lineage>
</organism>
<dbReference type="InterPro" id="IPR036661">
    <property type="entry name" value="Luciferase-like_sf"/>
</dbReference>
<dbReference type="InterPro" id="IPR009081">
    <property type="entry name" value="PP-bd_ACP"/>
</dbReference>
<comment type="caution">
    <text evidence="9">The sequence shown here is derived from an EMBL/GenBank/DDBJ whole genome shotgun (WGS) entry which is preliminary data.</text>
</comment>
<dbReference type="CDD" id="cd00833">
    <property type="entry name" value="PKS"/>
    <property type="match status" value="1"/>
</dbReference>
<dbReference type="Gene3D" id="3.20.20.30">
    <property type="entry name" value="Luciferase-like domain"/>
    <property type="match status" value="1"/>
</dbReference>
<dbReference type="SMART" id="SM00826">
    <property type="entry name" value="PKS_DH"/>
    <property type="match status" value="1"/>
</dbReference>
<dbReference type="InterPro" id="IPR050091">
    <property type="entry name" value="PKS_NRPS_Biosynth_Enz"/>
</dbReference>
<name>A0A3A8QIQ1_9BACT</name>
<keyword evidence="10" id="KW-1185">Reference proteome</keyword>
<reference evidence="10" key="1">
    <citation type="submission" date="2018-09" db="EMBL/GenBank/DDBJ databases">
        <authorList>
            <person name="Livingstone P.G."/>
            <person name="Whitworth D.E."/>
        </authorList>
    </citation>
    <scope>NUCLEOTIDE SEQUENCE [LARGE SCALE GENOMIC DNA]</scope>
    <source>
        <strain evidence="10">CA051B</strain>
    </source>
</reference>
<dbReference type="Proteomes" id="UP000272888">
    <property type="component" value="Unassembled WGS sequence"/>
</dbReference>
<protein>
    <submittedName>
        <fullName evidence="9">LLM class flavin-dependent oxidoreductase</fullName>
    </submittedName>
</protein>
<dbReference type="InterPro" id="IPR016039">
    <property type="entry name" value="Thiolase-like"/>
</dbReference>
<evidence type="ECO:0000256" key="2">
    <source>
        <dbReference type="ARBA" id="ARBA00022553"/>
    </source>
</evidence>
<dbReference type="InterPro" id="IPR020807">
    <property type="entry name" value="PKS_DH"/>
</dbReference>
<feature type="domain" description="PKS/mFAS DH" evidence="8">
    <location>
        <begin position="1143"/>
        <end position="1419"/>
    </location>
</feature>
<feature type="domain" description="Ketosynthase family 3 (KS3)" evidence="7">
    <location>
        <begin position="545"/>
        <end position="965"/>
    </location>
</feature>
<dbReference type="PROSITE" id="PS50075">
    <property type="entry name" value="CARRIER"/>
    <property type="match status" value="2"/>
</dbReference>
<keyword evidence="1" id="KW-0596">Phosphopantetheine</keyword>
<keyword evidence="2" id="KW-0597">Phosphoprotein</keyword>
<feature type="domain" description="Carrier" evidence="6">
    <location>
        <begin position="4"/>
        <end position="79"/>
    </location>
</feature>
<dbReference type="SUPFAM" id="SSF53901">
    <property type="entry name" value="Thiolase-like"/>
    <property type="match status" value="1"/>
</dbReference>
<dbReference type="PROSITE" id="PS52019">
    <property type="entry name" value="PKS_MFAS_DH"/>
    <property type="match status" value="1"/>
</dbReference>
<dbReference type="Pfam" id="PF00109">
    <property type="entry name" value="ketoacyl-synt"/>
    <property type="match status" value="1"/>
</dbReference>
<evidence type="ECO:0000256" key="1">
    <source>
        <dbReference type="ARBA" id="ARBA00022450"/>
    </source>
</evidence>
<dbReference type="Gene3D" id="3.10.129.110">
    <property type="entry name" value="Polyketide synthase dehydratase"/>
    <property type="match status" value="1"/>
</dbReference>
<dbReference type="InterPro" id="IPR049900">
    <property type="entry name" value="PKS_mFAS_DH"/>
</dbReference>
<dbReference type="Pfam" id="PF00296">
    <property type="entry name" value="Bac_luciferase"/>
    <property type="match status" value="1"/>
</dbReference>
<dbReference type="InterPro" id="IPR014031">
    <property type="entry name" value="Ketoacyl_synth_C"/>
</dbReference>
<dbReference type="Gene3D" id="1.10.1200.10">
    <property type="entry name" value="ACP-like"/>
    <property type="match status" value="2"/>
</dbReference>
<feature type="active site" description="Proton acceptor; for dehydratase activity" evidence="4">
    <location>
        <position position="1175"/>
    </location>
</feature>
<dbReference type="RefSeq" id="WP_120641511.1">
    <property type="nucleotide sequence ID" value="NZ_RAWB01000005.1"/>
</dbReference>
<evidence type="ECO:0000259" key="8">
    <source>
        <dbReference type="PROSITE" id="PS52019"/>
    </source>
</evidence>
<keyword evidence="3" id="KW-0808">Transferase</keyword>
<dbReference type="SUPFAM" id="SSF51679">
    <property type="entry name" value="Bacterial luciferase-like"/>
    <property type="match status" value="1"/>
</dbReference>
<evidence type="ECO:0000256" key="3">
    <source>
        <dbReference type="ARBA" id="ARBA00022679"/>
    </source>
</evidence>